<reference evidence="1 2" key="1">
    <citation type="submission" date="2016-12" db="EMBL/GenBank/DDBJ databases">
        <authorList>
            <person name="Song W.-J."/>
            <person name="Kurnit D.M."/>
        </authorList>
    </citation>
    <scope>NUCLEOTIDE SEQUENCE [LARGE SCALE GENOMIC DNA]</scope>
    <source>
        <strain evidence="1 2">175</strain>
    </source>
</reference>
<accession>A0A1Y6CUI7</accession>
<evidence type="ECO:0000313" key="2">
    <source>
        <dbReference type="Proteomes" id="UP000192923"/>
    </source>
</evidence>
<dbReference type="OrthoDB" id="7855192at2"/>
<keyword evidence="2" id="KW-1185">Reference proteome</keyword>
<protein>
    <submittedName>
        <fullName evidence="1">Uncharacterized protein</fullName>
    </submittedName>
</protein>
<dbReference type="STRING" id="1760988.SAMN02949497_1629"/>
<dbReference type="Proteomes" id="UP000192923">
    <property type="component" value="Unassembled WGS sequence"/>
</dbReference>
<evidence type="ECO:0000313" key="1">
    <source>
        <dbReference type="EMBL" id="SMF94319.1"/>
    </source>
</evidence>
<dbReference type="EMBL" id="FXAM01000001">
    <property type="protein sequence ID" value="SMF94319.1"/>
    <property type="molecule type" value="Genomic_DNA"/>
</dbReference>
<proteinExistence type="predicted"/>
<dbReference type="RefSeq" id="WP_085211587.1">
    <property type="nucleotide sequence ID" value="NZ_FXAM01000001.1"/>
</dbReference>
<gene>
    <name evidence="1" type="ORF">SAMN02949497_1629</name>
</gene>
<dbReference type="AlphaFoldDB" id="A0A1Y6CUI7"/>
<sequence length="96" mass="10449">MTDRDNLRLLLLLQLNQSPAYTADQEALRRRLGQSGTVATRDQVRTELAWLDNVGAIALRESGGVFIGMLGEEGLEHIQGARDIPGIRKPGPGELA</sequence>
<organism evidence="1 2">
    <name type="scientific">Methylomagnum ishizawai</name>
    <dbReference type="NCBI Taxonomy" id="1760988"/>
    <lineage>
        <taxon>Bacteria</taxon>
        <taxon>Pseudomonadati</taxon>
        <taxon>Pseudomonadota</taxon>
        <taxon>Gammaproteobacteria</taxon>
        <taxon>Methylococcales</taxon>
        <taxon>Methylococcaceae</taxon>
        <taxon>Methylomagnum</taxon>
    </lineage>
</organism>
<name>A0A1Y6CUI7_9GAMM</name>